<dbReference type="GO" id="GO:0003677">
    <property type="term" value="F:DNA binding"/>
    <property type="evidence" value="ECO:0007669"/>
    <property type="project" value="UniProtKB-UniRule"/>
</dbReference>
<gene>
    <name evidence="4" type="ORF">DVS81_13550</name>
</gene>
<evidence type="ECO:0000256" key="1">
    <source>
        <dbReference type="ARBA" id="ARBA00007924"/>
    </source>
</evidence>
<comment type="caution">
    <text evidence="4">The sequence shown here is derived from an EMBL/GenBank/DDBJ whole genome shotgun (WGS) entry which is preliminary data.</text>
</comment>
<dbReference type="Gene3D" id="2.10.260.10">
    <property type="match status" value="1"/>
</dbReference>
<feature type="domain" description="SpoVT-AbrB" evidence="3">
    <location>
        <begin position="7"/>
        <end position="47"/>
    </location>
</feature>
<reference evidence="4 5" key="1">
    <citation type="submission" date="2018-05" db="EMBL/GenBank/DDBJ databases">
        <title>Integrated omic analyses show evidence that a Ca. Accumulibacter phosphatis strain performs denitrification under micro-aerobic conditions.</title>
        <authorList>
            <person name="Camejo P.Y."/>
            <person name="Katherine M.D."/>
            <person name="Daniel N.R."/>
        </authorList>
    </citation>
    <scope>NUCLEOTIDE SEQUENCE [LARGE SCALE GENOMIC DNA]</scope>
    <source>
        <strain evidence="4">UW-LDO-IC</strain>
    </source>
</reference>
<dbReference type="Pfam" id="PF04014">
    <property type="entry name" value="MazE_antitoxin"/>
    <property type="match status" value="1"/>
</dbReference>
<dbReference type="InterPro" id="IPR007159">
    <property type="entry name" value="SpoVT-AbrB_dom"/>
</dbReference>
<sequence>MTTSATAKIFKNGNSQAVRLPKSFQFDVDEVEILRRGDEVILRKPRQNLSEAFDLLATMPDDFFAAGRDDSPPQDREPLA</sequence>
<evidence type="ECO:0000313" key="4">
    <source>
        <dbReference type="EMBL" id="RDE49981.1"/>
    </source>
</evidence>
<dbReference type="PROSITE" id="PS51740">
    <property type="entry name" value="SPOVT_ABRB"/>
    <property type="match status" value="1"/>
</dbReference>
<dbReference type="SUPFAM" id="SSF89447">
    <property type="entry name" value="AbrB/MazE/MraZ-like"/>
    <property type="match status" value="1"/>
</dbReference>
<dbReference type="InterPro" id="IPR047976">
    <property type="entry name" value="Anti_VapB2-like"/>
</dbReference>
<dbReference type="EMBL" id="QPGA01000028">
    <property type="protein sequence ID" value="RDE49981.1"/>
    <property type="molecule type" value="Genomic_DNA"/>
</dbReference>
<name>A0A369XIP1_9PROT</name>
<dbReference type="NCBIfam" id="NF040493">
    <property type="entry name" value="TA_anti_VapB"/>
    <property type="match status" value="1"/>
</dbReference>
<organism evidence="4 5">
    <name type="scientific">Candidatus Accumulibacter meliphilus</name>
    <dbReference type="NCBI Taxonomy" id="2211374"/>
    <lineage>
        <taxon>Bacteria</taxon>
        <taxon>Pseudomonadati</taxon>
        <taxon>Pseudomonadota</taxon>
        <taxon>Betaproteobacteria</taxon>
        <taxon>Candidatus Accumulibacter</taxon>
    </lineage>
</organism>
<dbReference type="PANTHER" id="PTHR37550">
    <property type="entry name" value="ANTITOXIN VAPB1"/>
    <property type="match status" value="1"/>
</dbReference>
<dbReference type="InterPro" id="IPR037914">
    <property type="entry name" value="SpoVT-AbrB_sf"/>
</dbReference>
<comment type="similarity">
    <text evidence="1">Belongs to the VapB family.</text>
</comment>
<keyword evidence="2 4" id="KW-0238">DNA-binding</keyword>
<dbReference type="AlphaFoldDB" id="A0A369XIP1"/>
<dbReference type="PANTHER" id="PTHR37550:SF3">
    <property type="entry name" value="ANTITOXIN VAPB1"/>
    <property type="match status" value="1"/>
</dbReference>
<evidence type="ECO:0000313" key="5">
    <source>
        <dbReference type="Proteomes" id="UP000253831"/>
    </source>
</evidence>
<evidence type="ECO:0000259" key="3">
    <source>
        <dbReference type="PROSITE" id="PS51740"/>
    </source>
</evidence>
<dbReference type="Proteomes" id="UP000253831">
    <property type="component" value="Unassembled WGS sequence"/>
</dbReference>
<accession>A0A369XIP1</accession>
<dbReference type="InterPro" id="IPR051734">
    <property type="entry name" value="VapB_TA_antitoxins"/>
</dbReference>
<evidence type="ECO:0000256" key="2">
    <source>
        <dbReference type="PROSITE-ProRule" id="PRU01076"/>
    </source>
</evidence>
<dbReference type="SMART" id="SM00966">
    <property type="entry name" value="SpoVT_AbrB"/>
    <property type="match status" value="1"/>
</dbReference>
<protein>
    <submittedName>
        <fullName evidence="4">AbrB/MazE/SpoVT family DNA-binding domain-containing protein</fullName>
    </submittedName>
</protein>
<proteinExistence type="inferred from homology"/>